<dbReference type="SUPFAM" id="SSF55486">
    <property type="entry name" value="Metalloproteases ('zincins'), catalytic domain"/>
    <property type="match status" value="1"/>
</dbReference>
<organism evidence="10 11">
    <name type="scientific">Polycladomyces abyssicola</name>
    <dbReference type="NCBI Taxonomy" id="1125966"/>
    <lineage>
        <taxon>Bacteria</taxon>
        <taxon>Bacillati</taxon>
        <taxon>Bacillota</taxon>
        <taxon>Bacilli</taxon>
        <taxon>Bacillales</taxon>
        <taxon>Thermoactinomycetaceae</taxon>
        <taxon>Polycladomyces</taxon>
    </lineage>
</organism>
<dbReference type="PANTHER" id="PTHR46986:SF1">
    <property type="entry name" value="ENDORIBONUCLEASE YBEY, CHLOROPLASTIC"/>
    <property type="match status" value="1"/>
</dbReference>
<evidence type="ECO:0000256" key="9">
    <source>
        <dbReference type="HAMAP-Rule" id="MF_00009"/>
    </source>
</evidence>
<feature type="binding site" evidence="9">
    <location>
        <position position="121"/>
    </location>
    <ligand>
        <name>Zn(2+)</name>
        <dbReference type="ChEBI" id="CHEBI:29105"/>
        <note>catalytic</note>
    </ligand>
</feature>
<dbReference type="EMBL" id="AP024601">
    <property type="protein sequence ID" value="BCU82416.1"/>
    <property type="molecule type" value="Genomic_DNA"/>
</dbReference>
<keyword evidence="11" id="KW-1185">Reference proteome</keyword>
<keyword evidence="3 9" id="KW-0698">rRNA processing</keyword>
<reference evidence="10" key="2">
    <citation type="journal article" date="2021" name="Microbiol. Resour. Announc.">
        <title>Complete Genome Sequence of Polycladomyces abyssicola JIR-001T, Isolated from Hemipelagic Sediment in Deep Seawater.</title>
        <authorList>
            <person name="Tsubouchi T."/>
            <person name="Kaneko Y."/>
        </authorList>
    </citation>
    <scope>NUCLEOTIDE SEQUENCE</scope>
    <source>
        <strain evidence="10">JIR-001</strain>
    </source>
</reference>
<dbReference type="PANTHER" id="PTHR46986">
    <property type="entry name" value="ENDORIBONUCLEASE YBEY, CHLOROPLASTIC"/>
    <property type="match status" value="1"/>
</dbReference>
<dbReference type="EC" id="3.1.-.-" evidence="9"/>
<dbReference type="PROSITE" id="PS01306">
    <property type="entry name" value="UPF0054"/>
    <property type="match status" value="1"/>
</dbReference>
<dbReference type="InterPro" id="IPR002036">
    <property type="entry name" value="YbeY"/>
</dbReference>
<dbReference type="GO" id="GO:0005737">
    <property type="term" value="C:cytoplasm"/>
    <property type="evidence" value="ECO:0007669"/>
    <property type="project" value="UniProtKB-SubCell"/>
</dbReference>
<comment type="cofactor">
    <cofactor evidence="9">
        <name>Zn(2+)</name>
        <dbReference type="ChEBI" id="CHEBI:29105"/>
    </cofactor>
    <text evidence="9">Binds 1 zinc ion.</text>
</comment>
<keyword evidence="7 9" id="KW-0378">Hydrolase</keyword>
<gene>
    <name evidence="9 10" type="primary">ybeY</name>
    <name evidence="10" type="ORF">JIR001_21990</name>
</gene>
<dbReference type="GO" id="GO:0008270">
    <property type="term" value="F:zinc ion binding"/>
    <property type="evidence" value="ECO:0007669"/>
    <property type="project" value="UniProtKB-UniRule"/>
</dbReference>
<keyword evidence="4 9" id="KW-0540">Nuclease</keyword>
<evidence type="ECO:0000256" key="1">
    <source>
        <dbReference type="ARBA" id="ARBA00010875"/>
    </source>
</evidence>
<evidence type="ECO:0000313" key="11">
    <source>
        <dbReference type="Proteomes" id="UP000677436"/>
    </source>
</evidence>
<evidence type="ECO:0000256" key="8">
    <source>
        <dbReference type="ARBA" id="ARBA00022833"/>
    </source>
</evidence>
<keyword evidence="6 9" id="KW-0255">Endonuclease</keyword>
<evidence type="ECO:0000256" key="2">
    <source>
        <dbReference type="ARBA" id="ARBA00022517"/>
    </source>
</evidence>
<dbReference type="InterPro" id="IPR020549">
    <property type="entry name" value="YbeY_CS"/>
</dbReference>
<keyword evidence="5 9" id="KW-0479">Metal-binding</keyword>
<dbReference type="GO" id="GO:0004521">
    <property type="term" value="F:RNA endonuclease activity"/>
    <property type="evidence" value="ECO:0007669"/>
    <property type="project" value="UniProtKB-UniRule"/>
</dbReference>
<protein>
    <recommendedName>
        <fullName evidence="9">Endoribonuclease YbeY</fullName>
        <ecNumber evidence="9">3.1.-.-</ecNumber>
    </recommendedName>
</protein>
<evidence type="ECO:0000256" key="3">
    <source>
        <dbReference type="ARBA" id="ARBA00022552"/>
    </source>
</evidence>
<evidence type="ECO:0000256" key="4">
    <source>
        <dbReference type="ARBA" id="ARBA00022722"/>
    </source>
</evidence>
<evidence type="ECO:0000256" key="5">
    <source>
        <dbReference type="ARBA" id="ARBA00022723"/>
    </source>
</evidence>
<feature type="binding site" evidence="9">
    <location>
        <position position="125"/>
    </location>
    <ligand>
        <name>Zn(2+)</name>
        <dbReference type="ChEBI" id="CHEBI:29105"/>
        <note>catalytic</note>
    </ligand>
</feature>
<dbReference type="GO" id="GO:0006364">
    <property type="term" value="P:rRNA processing"/>
    <property type="evidence" value="ECO:0007669"/>
    <property type="project" value="UniProtKB-UniRule"/>
</dbReference>
<dbReference type="NCBIfam" id="TIGR00043">
    <property type="entry name" value="rRNA maturation RNase YbeY"/>
    <property type="match status" value="1"/>
</dbReference>
<proteinExistence type="inferred from homology"/>
<accession>A0A8D5UH98</accession>
<keyword evidence="9" id="KW-0963">Cytoplasm</keyword>
<reference evidence="10" key="1">
    <citation type="journal article" date="2013" name="Int. J. Syst. Evol. Microbiol.">
        <title>Polycladomyces abyssicola gen. nov., sp. nov., a thermophilic filamentous bacterium isolated from hemipelagic sediment.</title>
        <authorList>
            <person name="Tsubouchi T."/>
            <person name="Shimane Y."/>
            <person name="Mori K."/>
            <person name="Usui K."/>
            <person name="Hiraki T."/>
            <person name="Tame A."/>
            <person name="Uematsu K."/>
            <person name="Maruyama T."/>
            <person name="Hatada Y."/>
        </authorList>
    </citation>
    <scope>NUCLEOTIDE SEQUENCE</scope>
    <source>
        <strain evidence="10">JIR-001</strain>
    </source>
</reference>
<keyword evidence="8 9" id="KW-0862">Zinc</keyword>
<dbReference type="AlphaFoldDB" id="A0A8D5UH98"/>
<keyword evidence="2 9" id="KW-0690">Ribosome biogenesis</keyword>
<dbReference type="Gene3D" id="3.40.390.30">
    <property type="entry name" value="Metalloproteases ('zincins'), catalytic domain"/>
    <property type="match status" value="1"/>
</dbReference>
<dbReference type="Proteomes" id="UP000677436">
    <property type="component" value="Chromosome"/>
</dbReference>
<dbReference type="RefSeq" id="WP_212772755.1">
    <property type="nucleotide sequence ID" value="NZ_AP024601.1"/>
</dbReference>
<dbReference type="InterPro" id="IPR023091">
    <property type="entry name" value="MetalPrtase_cat_dom_sf_prd"/>
</dbReference>
<dbReference type="GO" id="GO:0004222">
    <property type="term" value="F:metalloendopeptidase activity"/>
    <property type="evidence" value="ECO:0007669"/>
    <property type="project" value="InterPro"/>
</dbReference>
<comment type="subcellular location">
    <subcellularLocation>
        <location evidence="9">Cytoplasm</location>
    </subcellularLocation>
</comment>
<name>A0A8D5UH98_9BACL</name>
<dbReference type="KEGG" id="pabs:JIR001_21990"/>
<evidence type="ECO:0000256" key="6">
    <source>
        <dbReference type="ARBA" id="ARBA00022759"/>
    </source>
</evidence>
<feature type="binding site" evidence="9">
    <location>
        <position position="131"/>
    </location>
    <ligand>
        <name>Zn(2+)</name>
        <dbReference type="ChEBI" id="CHEBI:29105"/>
        <note>catalytic</note>
    </ligand>
</feature>
<dbReference type="Pfam" id="PF02130">
    <property type="entry name" value="YbeY"/>
    <property type="match status" value="1"/>
</dbReference>
<evidence type="ECO:0000313" key="10">
    <source>
        <dbReference type="EMBL" id="BCU82416.1"/>
    </source>
</evidence>
<comment type="function">
    <text evidence="9">Single strand-specific metallo-endoribonuclease involved in late-stage 70S ribosome quality control and in maturation of the 3' terminus of the 16S rRNA.</text>
</comment>
<sequence length="155" mass="17839">MSITIDLNVETDLTESQRAALVWIERCLEAGAEIEQLPPAEVSVTLLDNEAIRRLNREYRDVDRPTDVLSFPLWEPDEEWETTDGEPVPLGDIFISIPRTEEQAAEYGHSFERELGFLAVHGFLHLLGYDHGTEAEEKEMFTRQEEILERVGLKR</sequence>
<dbReference type="HAMAP" id="MF_00009">
    <property type="entry name" value="Endoribonucl_YbeY"/>
    <property type="match status" value="1"/>
</dbReference>
<evidence type="ECO:0000256" key="7">
    <source>
        <dbReference type="ARBA" id="ARBA00022801"/>
    </source>
</evidence>
<comment type="similarity">
    <text evidence="1 9">Belongs to the endoribonuclease YbeY family.</text>
</comment>